<dbReference type="EMBL" id="SJPV01000004">
    <property type="protein sequence ID" value="TWU38647.1"/>
    <property type="molecule type" value="Genomic_DNA"/>
</dbReference>
<comment type="caution">
    <text evidence="1">The sequence shown here is derived from an EMBL/GenBank/DDBJ whole genome shotgun (WGS) entry which is preliminary data.</text>
</comment>
<keyword evidence="2" id="KW-1185">Reference proteome</keyword>
<gene>
    <name evidence="1" type="ORF">Poly41_31240</name>
</gene>
<evidence type="ECO:0000313" key="2">
    <source>
        <dbReference type="Proteomes" id="UP000319143"/>
    </source>
</evidence>
<name>A0A5C6DRZ5_9BACT</name>
<sequence length="101" mass="11375">MISPPNSFSQNTTIDNNSLSTQFHHFHLQQLAELLDLAEDVANAISSVTQHRCGRQIVADVVEGLDTRRPFHVGMARENEDSKWLRLRRKNAGGECGKEEC</sequence>
<dbReference type="AlphaFoldDB" id="A0A5C6DRZ5"/>
<accession>A0A5C6DRZ5</accession>
<proteinExistence type="predicted"/>
<organism evidence="1 2">
    <name type="scientific">Novipirellula artificiosorum</name>
    <dbReference type="NCBI Taxonomy" id="2528016"/>
    <lineage>
        <taxon>Bacteria</taxon>
        <taxon>Pseudomonadati</taxon>
        <taxon>Planctomycetota</taxon>
        <taxon>Planctomycetia</taxon>
        <taxon>Pirellulales</taxon>
        <taxon>Pirellulaceae</taxon>
        <taxon>Novipirellula</taxon>
    </lineage>
</organism>
<protein>
    <submittedName>
        <fullName evidence="1">Uncharacterized protein</fullName>
    </submittedName>
</protein>
<dbReference type="Proteomes" id="UP000319143">
    <property type="component" value="Unassembled WGS sequence"/>
</dbReference>
<evidence type="ECO:0000313" key="1">
    <source>
        <dbReference type="EMBL" id="TWU38647.1"/>
    </source>
</evidence>
<reference evidence="1 2" key="1">
    <citation type="submission" date="2019-02" db="EMBL/GenBank/DDBJ databases">
        <title>Deep-cultivation of Planctomycetes and their phenomic and genomic characterization uncovers novel biology.</title>
        <authorList>
            <person name="Wiegand S."/>
            <person name="Jogler M."/>
            <person name="Boedeker C."/>
            <person name="Pinto D."/>
            <person name="Vollmers J."/>
            <person name="Rivas-Marin E."/>
            <person name="Kohn T."/>
            <person name="Peeters S.H."/>
            <person name="Heuer A."/>
            <person name="Rast P."/>
            <person name="Oberbeckmann S."/>
            <person name="Bunk B."/>
            <person name="Jeske O."/>
            <person name="Meyerdierks A."/>
            <person name="Storesund J.E."/>
            <person name="Kallscheuer N."/>
            <person name="Luecker S."/>
            <person name="Lage O.M."/>
            <person name="Pohl T."/>
            <person name="Merkel B.J."/>
            <person name="Hornburger P."/>
            <person name="Mueller R.-W."/>
            <person name="Bruemmer F."/>
            <person name="Labrenz M."/>
            <person name="Spormann A.M."/>
            <person name="Op Den Camp H."/>
            <person name="Overmann J."/>
            <person name="Amann R."/>
            <person name="Jetten M.S.M."/>
            <person name="Mascher T."/>
            <person name="Medema M.H."/>
            <person name="Devos D.P."/>
            <person name="Kaster A.-K."/>
            <person name="Ovreas L."/>
            <person name="Rohde M."/>
            <person name="Galperin M.Y."/>
            <person name="Jogler C."/>
        </authorList>
    </citation>
    <scope>NUCLEOTIDE SEQUENCE [LARGE SCALE GENOMIC DNA]</scope>
    <source>
        <strain evidence="1 2">Poly41</strain>
    </source>
</reference>